<evidence type="ECO:0000313" key="1">
    <source>
        <dbReference type="EMBL" id="PKC12190.1"/>
    </source>
</evidence>
<gene>
    <name evidence="2" type="ORF">RhiirA1_453457</name>
    <name evidence="1" type="ORF">RhiirA5_412112</name>
</gene>
<dbReference type="VEuPathDB" id="FungiDB:FUN_011105"/>
<name>A0A2I1DT82_9GLOM</name>
<evidence type="ECO:0000313" key="3">
    <source>
        <dbReference type="Proteomes" id="UP000232688"/>
    </source>
</evidence>
<dbReference type="EMBL" id="LLXH01000163">
    <property type="protein sequence ID" value="PKC71544.1"/>
    <property type="molecule type" value="Genomic_DNA"/>
</dbReference>
<evidence type="ECO:0000313" key="4">
    <source>
        <dbReference type="Proteomes" id="UP000232722"/>
    </source>
</evidence>
<dbReference type="OrthoDB" id="10335536at2759"/>
<organism evidence="1 4">
    <name type="scientific">Rhizophagus irregularis</name>
    <dbReference type="NCBI Taxonomy" id="588596"/>
    <lineage>
        <taxon>Eukaryota</taxon>
        <taxon>Fungi</taxon>
        <taxon>Fungi incertae sedis</taxon>
        <taxon>Mucoromycota</taxon>
        <taxon>Glomeromycotina</taxon>
        <taxon>Glomeromycetes</taxon>
        <taxon>Glomerales</taxon>
        <taxon>Glomeraceae</taxon>
        <taxon>Rhizophagus</taxon>
    </lineage>
</organism>
<protein>
    <submittedName>
        <fullName evidence="1">Uncharacterized protein</fullName>
    </submittedName>
</protein>
<evidence type="ECO:0000313" key="2">
    <source>
        <dbReference type="EMBL" id="PKC71544.1"/>
    </source>
</evidence>
<dbReference type="Proteomes" id="UP000232688">
    <property type="component" value="Unassembled WGS sequence"/>
</dbReference>
<reference evidence="2 3" key="3">
    <citation type="submission" date="2017-10" db="EMBL/GenBank/DDBJ databases">
        <title>Extensive intraspecific genome diversity in a model arbuscular mycorrhizal fungus.</title>
        <authorList>
            <person name="Chen E.C.H."/>
            <person name="Morin E."/>
            <person name="Baudet D."/>
            <person name="Noel J."/>
            <person name="Ndikumana S."/>
            <person name="Charron P."/>
            <person name="St-Onge C."/>
            <person name="Giorgi J."/>
            <person name="Grigoriev I.V."/>
            <person name="Roux C."/>
            <person name="Martin F.M."/>
            <person name="Corradi N."/>
        </authorList>
    </citation>
    <scope>NUCLEOTIDE SEQUENCE [LARGE SCALE GENOMIC DNA]</scope>
    <source>
        <strain evidence="2 3">A1</strain>
    </source>
</reference>
<reference evidence="2 3" key="4">
    <citation type="submission" date="2017-10" db="EMBL/GenBank/DDBJ databases">
        <title>Genome analyses suggest a sexual origin of heterokaryosis in a supposedly ancient asexual fungus.</title>
        <authorList>
            <person name="Corradi N."/>
            <person name="Sedzielewska K."/>
            <person name="Noel J."/>
            <person name="Charron P."/>
            <person name="Farinelli L."/>
            <person name="Marton T."/>
            <person name="Kruger M."/>
            <person name="Pelin A."/>
            <person name="Brachmann A."/>
            <person name="Corradi N."/>
        </authorList>
    </citation>
    <scope>NUCLEOTIDE SEQUENCE [LARGE SCALE GENOMIC DNA]</scope>
    <source>
        <strain evidence="2 3">A1</strain>
    </source>
</reference>
<proteinExistence type="predicted"/>
<reference evidence="1 4" key="2">
    <citation type="submission" date="2017-09" db="EMBL/GenBank/DDBJ databases">
        <title>Extensive intraspecific genome diversity in a model arbuscular mycorrhizal fungus.</title>
        <authorList>
            <person name="Chen E.C."/>
            <person name="Morin E."/>
            <person name="Beaudet D."/>
            <person name="Noel J."/>
            <person name="Ndikumana S."/>
            <person name="Charron P."/>
            <person name="St-Onge C."/>
            <person name="Giorgi J."/>
            <person name="Grigoriev I.V."/>
            <person name="Roux C."/>
            <person name="Martin F.M."/>
            <person name="Corradi N."/>
        </authorList>
    </citation>
    <scope>NUCLEOTIDE SEQUENCE [LARGE SCALE GENOMIC DNA]</scope>
    <source>
        <strain evidence="1 4">A5</strain>
    </source>
</reference>
<dbReference type="Proteomes" id="UP000232722">
    <property type="component" value="Unassembled WGS sequence"/>
</dbReference>
<dbReference type="VEuPathDB" id="FungiDB:RhiirFUN_005216"/>
<accession>A0A2I1DT82</accession>
<sequence>MADKVDYRILQDGIMTHFGPTGKKVELYKFQPIKIIPIWNAWSLLWTYVHRPSRRASKKDVRGKNILYNEKPAGPCPGRINKSCIAKFIGFKVLDTDPKELTYYITCVAEYGFDHIIIVGETTYGMIFLEAQKYAPFGDKLAWFVENGVVREYIRKSHYVYPEAKMEIEELIKKYR</sequence>
<dbReference type="VEuPathDB" id="FungiDB:RhiirA1_453457"/>
<dbReference type="EMBL" id="LLXJ01000263">
    <property type="protein sequence ID" value="PKC12190.1"/>
    <property type="molecule type" value="Genomic_DNA"/>
</dbReference>
<comment type="caution">
    <text evidence="1">The sequence shown here is derived from an EMBL/GenBank/DDBJ whole genome shotgun (WGS) entry which is preliminary data.</text>
</comment>
<dbReference type="AlphaFoldDB" id="A0A2I1DT82"/>
<reference evidence="1 4" key="1">
    <citation type="submission" date="2016-04" db="EMBL/GenBank/DDBJ databases">
        <title>Genome analyses suggest a sexual origin of heterokaryosis in a supposedly ancient asexual fungus.</title>
        <authorList>
            <person name="Ropars J."/>
            <person name="Sedzielewska K."/>
            <person name="Noel J."/>
            <person name="Charron P."/>
            <person name="Farinelli L."/>
            <person name="Marton T."/>
            <person name="Kruger M."/>
            <person name="Pelin A."/>
            <person name="Brachmann A."/>
            <person name="Corradi N."/>
        </authorList>
    </citation>
    <scope>NUCLEOTIDE SEQUENCE [LARGE SCALE GENOMIC DNA]</scope>
    <source>
        <strain evidence="1 4">A5</strain>
    </source>
</reference>